<sequence length="143" mass="16393">MECQMGMEERRLPLGSNAAFKLAWMTPVICIITDVHEIHQVVDTNTCNHLYFLLKEMKKIVTRVLCSLILMSGRNRFHWCSLYARSSAFCFGKSRSLKSSLNSARFSLWSSFKSSAEKSKSWDVPGLMNSSSQHNPLQSHIFR</sequence>
<dbReference type="Proteomes" id="UP000887116">
    <property type="component" value="Unassembled WGS sequence"/>
</dbReference>
<organism evidence="1 2">
    <name type="scientific">Trichonephila clavata</name>
    <name type="common">Joro spider</name>
    <name type="synonym">Nephila clavata</name>
    <dbReference type="NCBI Taxonomy" id="2740835"/>
    <lineage>
        <taxon>Eukaryota</taxon>
        <taxon>Metazoa</taxon>
        <taxon>Ecdysozoa</taxon>
        <taxon>Arthropoda</taxon>
        <taxon>Chelicerata</taxon>
        <taxon>Arachnida</taxon>
        <taxon>Araneae</taxon>
        <taxon>Araneomorphae</taxon>
        <taxon>Entelegynae</taxon>
        <taxon>Araneoidea</taxon>
        <taxon>Nephilidae</taxon>
        <taxon>Trichonephila</taxon>
    </lineage>
</organism>
<keyword evidence="2" id="KW-1185">Reference proteome</keyword>
<name>A0A8X6EXS7_TRICU</name>
<evidence type="ECO:0000313" key="1">
    <source>
        <dbReference type="EMBL" id="GFQ65393.1"/>
    </source>
</evidence>
<reference evidence="1" key="1">
    <citation type="submission" date="2020-07" db="EMBL/GenBank/DDBJ databases">
        <title>Multicomponent nature underlies the extraordinary mechanical properties of spider dragline silk.</title>
        <authorList>
            <person name="Kono N."/>
            <person name="Nakamura H."/>
            <person name="Mori M."/>
            <person name="Yoshida Y."/>
            <person name="Ohtoshi R."/>
            <person name="Malay A.D."/>
            <person name="Moran D.A.P."/>
            <person name="Tomita M."/>
            <person name="Numata K."/>
            <person name="Arakawa K."/>
        </authorList>
    </citation>
    <scope>NUCLEOTIDE SEQUENCE</scope>
</reference>
<evidence type="ECO:0000313" key="2">
    <source>
        <dbReference type="Proteomes" id="UP000887116"/>
    </source>
</evidence>
<accession>A0A8X6EXS7</accession>
<proteinExistence type="predicted"/>
<protein>
    <submittedName>
        <fullName evidence="1">Uncharacterized protein</fullName>
    </submittedName>
</protein>
<comment type="caution">
    <text evidence="1">The sequence shown here is derived from an EMBL/GenBank/DDBJ whole genome shotgun (WGS) entry which is preliminary data.</text>
</comment>
<dbReference type="AlphaFoldDB" id="A0A8X6EXS7"/>
<gene>
    <name evidence="1" type="ORF">TNCT_88681</name>
</gene>
<dbReference type="EMBL" id="BMAO01020166">
    <property type="protein sequence ID" value="GFQ65393.1"/>
    <property type="molecule type" value="Genomic_DNA"/>
</dbReference>